<protein>
    <submittedName>
        <fullName evidence="2">Uncharacterized protein</fullName>
    </submittedName>
</protein>
<feature type="compositionally biased region" description="Acidic residues" evidence="1">
    <location>
        <begin position="58"/>
        <end position="73"/>
    </location>
</feature>
<dbReference type="Proteomes" id="UP001472677">
    <property type="component" value="Unassembled WGS sequence"/>
</dbReference>
<keyword evidence="3" id="KW-1185">Reference proteome</keyword>
<name>A0ABR2G8G8_9ROSI</name>
<evidence type="ECO:0000256" key="1">
    <source>
        <dbReference type="SAM" id="MobiDB-lite"/>
    </source>
</evidence>
<comment type="caution">
    <text evidence="2">The sequence shown here is derived from an EMBL/GenBank/DDBJ whole genome shotgun (WGS) entry which is preliminary data.</text>
</comment>
<proteinExistence type="predicted"/>
<accession>A0ABR2G8G8</accession>
<evidence type="ECO:0000313" key="2">
    <source>
        <dbReference type="EMBL" id="KAK8596876.1"/>
    </source>
</evidence>
<sequence>MRGGGCRDDEQQDHATQEHNHAGALAQEQYHAEDISDTAPTRARRCGNGEQKDHVEQVDDISDSPTQEQDDVWDGGLQQDHTYDEAQEQDHASAPTQRQ</sequence>
<organism evidence="2 3">
    <name type="scientific">Hibiscus sabdariffa</name>
    <name type="common">roselle</name>
    <dbReference type="NCBI Taxonomy" id="183260"/>
    <lineage>
        <taxon>Eukaryota</taxon>
        <taxon>Viridiplantae</taxon>
        <taxon>Streptophyta</taxon>
        <taxon>Embryophyta</taxon>
        <taxon>Tracheophyta</taxon>
        <taxon>Spermatophyta</taxon>
        <taxon>Magnoliopsida</taxon>
        <taxon>eudicotyledons</taxon>
        <taxon>Gunneridae</taxon>
        <taxon>Pentapetalae</taxon>
        <taxon>rosids</taxon>
        <taxon>malvids</taxon>
        <taxon>Malvales</taxon>
        <taxon>Malvaceae</taxon>
        <taxon>Malvoideae</taxon>
        <taxon>Hibiscus</taxon>
    </lineage>
</organism>
<evidence type="ECO:0000313" key="3">
    <source>
        <dbReference type="Proteomes" id="UP001472677"/>
    </source>
</evidence>
<reference evidence="2 3" key="1">
    <citation type="journal article" date="2024" name="G3 (Bethesda)">
        <title>Genome assembly of Hibiscus sabdariffa L. provides insights into metabolisms of medicinal natural products.</title>
        <authorList>
            <person name="Kim T."/>
        </authorList>
    </citation>
    <scope>NUCLEOTIDE SEQUENCE [LARGE SCALE GENOMIC DNA]</scope>
    <source>
        <strain evidence="2">TK-2024</strain>
        <tissue evidence="2">Old leaves</tissue>
    </source>
</reference>
<feature type="compositionally biased region" description="Basic and acidic residues" evidence="1">
    <location>
        <begin position="1"/>
        <end position="21"/>
    </location>
</feature>
<gene>
    <name evidence="2" type="ORF">V6N12_065355</name>
</gene>
<feature type="compositionally biased region" description="Basic and acidic residues" evidence="1">
    <location>
        <begin position="81"/>
        <end position="91"/>
    </location>
</feature>
<feature type="region of interest" description="Disordered" evidence="1">
    <location>
        <begin position="1"/>
        <end position="99"/>
    </location>
</feature>
<dbReference type="EMBL" id="JBBPBM010000002">
    <property type="protein sequence ID" value="KAK8596876.1"/>
    <property type="molecule type" value="Genomic_DNA"/>
</dbReference>